<reference evidence="2" key="1">
    <citation type="journal article" date="2012" name="Proc. Natl. Acad. Sci. U.S.A.">
        <title>Antigenic diversity is generated by distinct evolutionary mechanisms in African trypanosome species.</title>
        <authorList>
            <person name="Jackson A.P."/>
            <person name="Berry A."/>
            <person name="Aslett M."/>
            <person name="Allison H.C."/>
            <person name="Burton P."/>
            <person name="Vavrova-Anderson J."/>
            <person name="Brown R."/>
            <person name="Browne H."/>
            <person name="Corton N."/>
            <person name="Hauser H."/>
            <person name="Gamble J."/>
            <person name="Gilderthorp R."/>
            <person name="Marcello L."/>
            <person name="McQuillan J."/>
            <person name="Otto T.D."/>
            <person name="Quail M.A."/>
            <person name="Sanders M.J."/>
            <person name="van Tonder A."/>
            <person name="Ginger M.L."/>
            <person name="Field M.C."/>
            <person name="Barry J.D."/>
            <person name="Hertz-Fowler C."/>
            <person name="Berriman M."/>
        </authorList>
    </citation>
    <scope>NUCLEOTIDE SEQUENCE</scope>
    <source>
        <strain evidence="2">Y486</strain>
    </source>
</reference>
<organism evidence="2">
    <name type="scientific">Trypanosoma vivax (strain Y486)</name>
    <dbReference type="NCBI Taxonomy" id="1055687"/>
    <lineage>
        <taxon>Eukaryota</taxon>
        <taxon>Discoba</taxon>
        <taxon>Euglenozoa</taxon>
        <taxon>Kinetoplastea</taxon>
        <taxon>Metakinetoplastina</taxon>
        <taxon>Trypanosomatida</taxon>
        <taxon>Trypanosomatidae</taxon>
        <taxon>Trypanosoma</taxon>
        <taxon>Duttonella</taxon>
    </lineage>
</organism>
<gene>
    <name evidence="2" type="ORF">TVY486_0401450</name>
</gene>
<proteinExistence type="predicted"/>
<evidence type="ECO:0000313" key="2">
    <source>
        <dbReference type="EMBL" id="CCC47479.1"/>
    </source>
</evidence>
<protein>
    <submittedName>
        <fullName evidence="2">Uncharacterized protein</fullName>
    </submittedName>
</protein>
<sequence length="166" mass="19536">MDLCGLELDAESFRARHSECIDLTTIRLAQQLRDAQIPFTDADIATVPAPLAELLAQRLESLLRRESTDRATIERLQQEASSRSERLEHLVDATERVRGEARVVSEKISAALNEYRREAQLEKERQRERHLELQELFRQIEKKDLELRKETMERERLQRIYKKVAK</sequence>
<dbReference type="AlphaFoldDB" id="G0TU45"/>
<name>G0TU45_TRYVY</name>
<evidence type="ECO:0000256" key="1">
    <source>
        <dbReference type="SAM" id="Coils"/>
    </source>
</evidence>
<accession>G0TU45</accession>
<keyword evidence="1" id="KW-0175">Coiled coil</keyword>
<dbReference type="OMA" id="TRMEMDR"/>
<dbReference type="VEuPathDB" id="TriTrypDB:TvY486_0401450"/>
<dbReference type="EMBL" id="HE573020">
    <property type="protein sequence ID" value="CCC47479.1"/>
    <property type="molecule type" value="Genomic_DNA"/>
</dbReference>
<feature type="coiled-coil region" evidence="1">
    <location>
        <begin position="59"/>
        <end position="160"/>
    </location>
</feature>